<name>A0A6A6H1G3_VIRVR</name>
<evidence type="ECO:0000313" key="3">
    <source>
        <dbReference type="Proteomes" id="UP000800092"/>
    </source>
</evidence>
<evidence type="ECO:0000256" key="1">
    <source>
        <dbReference type="SAM" id="MobiDB-lite"/>
    </source>
</evidence>
<accession>A0A6A6H1G3</accession>
<dbReference type="Gene3D" id="1.25.40.20">
    <property type="entry name" value="Ankyrin repeat-containing domain"/>
    <property type="match status" value="1"/>
</dbReference>
<proteinExistence type="predicted"/>
<keyword evidence="3" id="KW-1185">Reference proteome</keyword>
<evidence type="ECO:0000313" key="2">
    <source>
        <dbReference type="EMBL" id="KAF2231812.1"/>
    </source>
</evidence>
<organism evidence="2 3">
    <name type="scientific">Viridothelium virens</name>
    <name type="common">Speckled blister lichen</name>
    <name type="synonym">Trypethelium virens</name>
    <dbReference type="NCBI Taxonomy" id="1048519"/>
    <lineage>
        <taxon>Eukaryota</taxon>
        <taxon>Fungi</taxon>
        <taxon>Dikarya</taxon>
        <taxon>Ascomycota</taxon>
        <taxon>Pezizomycotina</taxon>
        <taxon>Dothideomycetes</taxon>
        <taxon>Dothideomycetes incertae sedis</taxon>
        <taxon>Trypetheliales</taxon>
        <taxon>Trypetheliaceae</taxon>
        <taxon>Viridothelium</taxon>
    </lineage>
</organism>
<dbReference type="AlphaFoldDB" id="A0A6A6H1G3"/>
<feature type="region of interest" description="Disordered" evidence="1">
    <location>
        <begin position="360"/>
        <end position="381"/>
    </location>
</feature>
<dbReference type="OrthoDB" id="1577640at2759"/>
<dbReference type="EMBL" id="ML991822">
    <property type="protein sequence ID" value="KAF2231812.1"/>
    <property type="molecule type" value="Genomic_DNA"/>
</dbReference>
<evidence type="ECO:0008006" key="4">
    <source>
        <dbReference type="Google" id="ProtNLM"/>
    </source>
</evidence>
<dbReference type="InterPro" id="IPR036770">
    <property type="entry name" value="Ankyrin_rpt-contain_sf"/>
</dbReference>
<reference evidence="2" key="1">
    <citation type="journal article" date="2020" name="Stud. Mycol.">
        <title>101 Dothideomycetes genomes: a test case for predicting lifestyles and emergence of pathogens.</title>
        <authorList>
            <person name="Haridas S."/>
            <person name="Albert R."/>
            <person name="Binder M."/>
            <person name="Bloem J."/>
            <person name="Labutti K."/>
            <person name="Salamov A."/>
            <person name="Andreopoulos B."/>
            <person name="Baker S."/>
            <person name="Barry K."/>
            <person name="Bills G."/>
            <person name="Bluhm B."/>
            <person name="Cannon C."/>
            <person name="Castanera R."/>
            <person name="Culley D."/>
            <person name="Daum C."/>
            <person name="Ezra D."/>
            <person name="Gonzalez J."/>
            <person name="Henrissat B."/>
            <person name="Kuo A."/>
            <person name="Liang C."/>
            <person name="Lipzen A."/>
            <person name="Lutzoni F."/>
            <person name="Magnuson J."/>
            <person name="Mondo S."/>
            <person name="Nolan M."/>
            <person name="Ohm R."/>
            <person name="Pangilinan J."/>
            <person name="Park H.-J."/>
            <person name="Ramirez L."/>
            <person name="Alfaro M."/>
            <person name="Sun H."/>
            <person name="Tritt A."/>
            <person name="Yoshinaga Y."/>
            <person name="Zwiers L.-H."/>
            <person name="Turgeon B."/>
            <person name="Goodwin S."/>
            <person name="Spatafora J."/>
            <person name="Crous P."/>
            <person name="Grigoriev I."/>
        </authorList>
    </citation>
    <scope>NUCLEOTIDE SEQUENCE</scope>
    <source>
        <strain evidence="2">Tuck. ex Michener</strain>
    </source>
</reference>
<gene>
    <name evidence="2" type="ORF">EV356DRAFT_279311</name>
</gene>
<feature type="compositionally biased region" description="Acidic residues" evidence="1">
    <location>
        <begin position="371"/>
        <end position="381"/>
    </location>
</feature>
<dbReference type="Proteomes" id="UP000800092">
    <property type="component" value="Unassembled WGS sequence"/>
</dbReference>
<sequence length="381" mass="43684">MAFNLRILDRSGISWWHLIAELVEMGIEFRLCGGPHYCSPLSNIAKKLFEGPEFRSQRRLQDAFSLSSQGAFDLLSWLGREAFDLPHLDCPFRLPFPGNELRPWHGFMSALNAQKQSEDIAAMMGCGVLSMAVLRRDENSVKKILEQRPRLLGTERNILGHTAIHLAIGWPEGLRILLAAADERTRQNIDDAECRCDGGMRVVQQCSPLDYAFAFGCIESIRLLADADFKFNFEWNLRIGTDALDPPISDILLVLFLERFRQFRDFTVQNVPAEVVRALRIEDLEFFDSDVRHSLYYLRINDIQIPRKFFGHQHPWDIQDPNPVGYFVPRFGGVFHQEGLHPKTARAFFRCWGSECRLRSGTNHSAHDCDSTESSDLVDER</sequence>
<protein>
    <recommendedName>
        <fullName evidence="4">Ankyrin</fullName>
    </recommendedName>
</protein>